<dbReference type="Proteomes" id="UP000887116">
    <property type="component" value="Unassembled WGS sequence"/>
</dbReference>
<keyword evidence="1" id="KW-0732">Signal</keyword>
<dbReference type="EMBL" id="BMAO01037578">
    <property type="protein sequence ID" value="GFR18743.1"/>
    <property type="molecule type" value="Genomic_DNA"/>
</dbReference>
<comment type="caution">
    <text evidence="2">The sequence shown here is derived from an EMBL/GenBank/DDBJ whole genome shotgun (WGS) entry which is preliminary data.</text>
</comment>
<dbReference type="AlphaFoldDB" id="A0A8X6JBE8"/>
<accession>A0A8X6JBE8</accession>
<sequence>MKNFKALIAYLCIFCTVSLCSAKRGFILTAPKAIDAGSTEYLTFTAFDVPSGGQVTIKLLHWYSGDMLAESKVTVLNNINMWVE</sequence>
<keyword evidence="3" id="KW-1185">Reference proteome</keyword>
<name>A0A8X6JBE8_TRICU</name>
<organism evidence="2 3">
    <name type="scientific">Trichonephila clavata</name>
    <name type="common">Joro spider</name>
    <name type="synonym">Nephila clavata</name>
    <dbReference type="NCBI Taxonomy" id="2740835"/>
    <lineage>
        <taxon>Eukaryota</taxon>
        <taxon>Metazoa</taxon>
        <taxon>Ecdysozoa</taxon>
        <taxon>Arthropoda</taxon>
        <taxon>Chelicerata</taxon>
        <taxon>Arachnida</taxon>
        <taxon>Araneae</taxon>
        <taxon>Araneomorphae</taxon>
        <taxon>Entelegynae</taxon>
        <taxon>Araneoidea</taxon>
        <taxon>Nephilidae</taxon>
        <taxon>Trichonephila</taxon>
    </lineage>
</organism>
<protein>
    <submittedName>
        <fullName evidence="2">MG2 domain-containing protein</fullName>
    </submittedName>
</protein>
<feature type="signal peptide" evidence="1">
    <location>
        <begin position="1"/>
        <end position="22"/>
    </location>
</feature>
<gene>
    <name evidence="2" type="primary">AVEN_85951_1</name>
    <name evidence="2" type="ORF">TNCT_491011</name>
</gene>
<feature type="chain" id="PRO_5036474096" evidence="1">
    <location>
        <begin position="23"/>
        <end position="84"/>
    </location>
</feature>
<evidence type="ECO:0000313" key="2">
    <source>
        <dbReference type="EMBL" id="GFR18743.1"/>
    </source>
</evidence>
<proteinExistence type="predicted"/>
<reference evidence="2" key="1">
    <citation type="submission" date="2020-07" db="EMBL/GenBank/DDBJ databases">
        <title>Multicomponent nature underlies the extraordinary mechanical properties of spider dragline silk.</title>
        <authorList>
            <person name="Kono N."/>
            <person name="Nakamura H."/>
            <person name="Mori M."/>
            <person name="Yoshida Y."/>
            <person name="Ohtoshi R."/>
            <person name="Malay A.D."/>
            <person name="Moran D.A.P."/>
            <person name="Tomita M."/>
            <person name="Numata K."/>
            <person name="Arakawa K."/>
        </authorList>
    </citation>
    <scope>NUCLEOTIDE SEQUENCE</scope>
</reference>
<evidence type="ECO:0000313" key="3">
    <source>
        <dbReference type="Proteomes" id="UP000887116"/>
    </source>
</evidence>
<dbReference type="OrthoDB" id="10070472at2759"/>
<evidence type="ECO:0000256" key="1">
    <source>
        <dbReference type="SAM" id="SignalP"/>
    </source>
</evidence>